<feature type="compositionally biased region" description="Basic residues" evidence="1">
    <location>
        <begin position="40"/>
        <end position="55"/>
    </location>
</feature>
<feature type="region of interest" description="Disordered" evidence="1">
    <location>
        <begin position="1"/>
        <end position="21"/>
    </location>
</feature>
<gene>
    <name evidence="2" type="ORF">EVAR_7621_1</name>
</gene>
<proteinExistence type="predicted"/>
<evidence type="ECO:0000313" key="3">
    <source>
        <dbReference type="Proteomes" id="UP000299102"/>
    </source>
</evidence>
<comment type="caution">
    <text evidence="2">The sequence shown here is derived from an EMBL/GenBank/DDBJ whole genome shotgun (WGS) entry which is preliminary data.</text>
</comment>
<evidence type="ECO:0000256" key="1">
    <source>
        <dbReference type="SAM" id="MobiDB-lite"/>
    </source>
</evidence>
<reference evidence="2 3" key="1">
    <citation type="journal article" date="2019" name="Commun. Biol.">
        <title>The bagworm genome reveals a unique fibroin gene that provides high tensile strength.</title>
        <authorList>
            <person name="Kono N."/>
            <person name="Nakamura H."/>
            <person name="Ohtoshi R."/>
            <person name="Tomita M."/>
            <person name="Numata K."/>
            <person name="Arakawa K."/>
        </authorList>
    </citation>
    <scope>NUCLEOTIDE SEQUENCE [LARGE SCALE GENOMIC DNA]</scope>
</reference>
<accession>A0A4C1TKR1</accession>
<name>A0A4C1TKR1_EUMVA</name>
<protein>
    <submittedName>
        <fullName evidence="2">Uncharacterized protein</fullName>
    </submittedName>
</protein>
<dbReference type="EMBL" id="BGZK01000062">
    <property type="protein sequence ID" value="GBP14190.1"/>
    <property type="molecule type" value="Genomic_DNA"/>
</dbReference>
<keyword evidence="3" id="KW-1185">Reference proteome</keyword>
<dbReference type="Proteomes" id="UP000299102">
    <property type="component" value="Unassembled WGS sequence"/>
</dbReference>
<dbReference type="AlphaFoldDB" id="A0A4C1TKR1"/>
<organism evidence="2 3">
    <name type="scientific">Eumeta variegata</name>
    <name type="common">Bagworm moth</name>
    <name type="synonym">Eumeta japonica</name>
    <dbReference type="NCBI Taxonomy" id="151549"/>
    <lineage>
        <taxon>Eukaryota</taxon>
        <taxon>Metazoa</taxon>
        <taxon>Ecdysozoa</taxon>
        <taxon>Arthropoda</taxon>
        <taxon>Hexapoda</taxon>
        <taxon>Insecta</taxon>
        <taxon>Pterygota</taxon>
        <taxon>Neoptera</taxon>
        <taxon>Endopterygota</taxon>
        <taxon>Lepidoptera</taxon>
        <taxon>Glossata</taxon>
        <taxon>Ditrysia</taxon>
        <taxon>Tineoidea</taxon>
        <taxon>Psychidae</taxon>
        <taxon>Oiketicinae</taxon>
        <taxon>Eumeta</taxon>
    </lineage>
</organism>
<feature type="region of interest" description="Disordered" evidence="1">
    <location>
        <begin position="40"/>
        <end position="64"/>
    </location>
</feature>
<evidence type="ECO:0000313" key="2">
    <source>
        <dbReference type="EMBL" id="GBP14190.1"/>
    </source>
</evidence>
<sequence>MKVDENRMGEGCTFGGSSPRTQVPAIKSYREVDPRRVTRVRGGRAAGAHRARNRNTRLTGSARNSRLLKCSGRLQKGPRDALTGVRRAACRPARTCHKCFGFVPIRGTRADIRRDKLKPSNLNAHRMNSDGANGNGHAAIQKLFIALFDSLHMNFSFTAPAGWLIRHRYITPAASSAVGLFMFYSANSHGKSKRPLRYRSLRRFDRHETDIRPASTASASHAARALRLAKVNSRRPDDCVRKQRDGILNYHGFQG</sequence>